<feature type="region of interest" description="Disordered" evidence="1">
    <location>
        <begin position="65"/>
        <end position="87"/>
    </location>
</feature>
<protein>
    <submittedName>
        <fullName evidence="3">Uncharacterized protein</fullName>
    </submittedName>
</protein>
<reference evidence="4" key="1">
    <citation type="submission" date="2016-10" db="EMBL/GenBank/DDBJ databases">
        <authorList>
            <person name="Varghese N."/>
            <person name="Submissions S."/>
        </authorList>
    </citation>
    <scope>NUCLEOTIDE SEQUENCE [LARGE SCALE GENOMIC DNA]</scope>
    <source>
        <strain evidence="4">CGMCC 4.7042</strain>
    </source>
</reference>
<feature type="compositionally biased region" description="Polar residues" evidence="1">
    <location>
        <begin position="72"/>
        <end position="87"/>
    </location>
</feature>
<evidence type="ECO:0000256" key="2">
    <source>
        <dbReference type="SAM" id="Phobius"/>
    </source>
</evidence>
<dbReference type="EMBL" id="FNHI01000012">
    <property type="protein sequence ID" value="SDM70370.1"/>
    <property type="molecule type" value="Genomic_DNA"/>
</dbReference>
<dbReference type="AlphaFoldDB" id="A0A1G9VE48"/>
<evidence type="ECO:0000256" key="1">
    <source>
        <dbReference type="SAM" id="MobiDB-lite"/>
    </source>
</evidence>
<sequence length="87" mass="9183">MLRHEFRPGRLIAGAAALGTAAAYLGDATGAWQTPWFTAVPVMSGGLFLAAVVTFVHYRLRRRRSAMAASSENTEAPASTSGSQAIM</sequence>
<keyword evidence="2" id="KW-1133">Transmembrane helix</keyword>
<evidence type="ECO:0000313" key="3">
    <source>
        <dbReference type="EMBL" id="SDM70370.1"/>
    </source>
</evidence>
<gene>
    <name evidence="3" type="ORF">SAMN05444921_11257</name>
</gene>
<dbReference type="STRING" id="1196353.SAMN05444921_11257"/>
<dbReference type="Proteomes" id="UP000199063">
    <property type="component" value="Unassembled WGS sequence"/>
</dbReference>
<organism evidence="3 4">
    <name type="scientific">Streptomyces wuyuanensis</name>
    <dbReference type="NCBI Taxonomy" id="1196353"/>
    <lineage>
        <taxon>Bacteria</taxon>
        <taxon>Bacillati</taxon>
        <taxon>Actinomycetota</taxon>
        <taxon>Actinomycetes</taxon>
        <taxon>Kitasatosporales</taxon>
        <taxon>Streptomycetaceae</taxon>
        <taxon>Streptomyces</taxon>
    </lineage>
</organism>
<name>A0A1G9VE48_9ACTN</name>
<dbReference type="RefSeq" id="WP_093656257.1">
    <property type="nucleotide sequence ID" value="NZ_FNHI01000012.1"/>
</dbReference>
<keyword evidence="4" id="KW-1185">Reference proteome</keyword>
<accession>A0A1G9VE48</accession>
<keyword evidence="2" id="KW-0812">Transmembrane</keyword>
<dbReference type="GeneID" id="40831029"/>
<feature type="transmembrane region" description="Helical" evidence="2">
    <location>
        <begin position="39"/>
        <end position="58"/>
    </location>
</feature>
<proteinExistence type="predicted"/>
<keyword evidence="2" id="KW-0472">Membrane</keyword>
<evidence type="ECO:0000313" key="4">
    <source>
        <dbReference type="Proteomes" id="UP000199063"/>
    </source>
</evidence>